<feature type="transmembrane region" description="Helical" evidence="9">
    <location>
        <begin position="15"/>
        <end position="40"/>
    </location>
</feature>
<dbReference type="FunFam" id="1.10.3720.10:FF:000033">
    <property type="entry name" value="Polar amino acid ABC transporter permease"/>
    <property type="match status" value="1"/>
</dbReference>
<comment type="similarity">
    <text evidence="2">Belongs to the binding-protein-dependent transport system permease family. HisMQ subfamily.</text>
</comment>
<evidence type="ECO:0000256" key="9">
    <source>
        <dbReference type="RuleBase" id="RU363032"/>
    </source>
</evidence>
<dbReference type="InterPro" id="IPR010065">
    <property type="entry name" value="AA_ABC_transptr_permease_3TM"/>
</dbReference>
<evidence type="ECO:0000256" key="4">
    <source>
        <dbReference type="ARBA" id="ARBA00022475"/>
    </source>
</evidence>
<evidence type="ECO:0000256" key="5">
    <source>
        <dbReference type="ARBA" id="ARBA00022692"/>
    </source>
</evidence>
<evidence type="ECO:0000256" key="3">
    <source>
        <dbReference type="ARBA" id="ARBA00022448"/>
    </source>
</evidence>
<accession>A0A1E5QN07</accession>
<dbReference type="PROSITE" id="PS50928">
    <property type="entry name" value="ABC_TM1"/>
    <property type="match status" value="1"/>
</dbReference>
<dbReference type="NCBIfam" id="TIGR01726">
    <property type="entry name" value="HEQRo_perm_3TM"/>
    <property type="match status" value="1"/>
</dbReference>
<dbReference type="EMBL" id="MJGC01000041">
    <property type="protein sequence ID" value="OEJ76065.1"/>
    <property type="molecule type" value="Genomic_DNA"/>
</dbReference>
<evidence type="ECO:0000259" key="10">
    <source>
        <dbReference type="PROSITE" id="PS50928"/>
    </source>
</evidence>
<dbReference type="PANTHER" id="PTHR30614:SF20">
    <property type="entry name" value="GLUTAMINE TRANSPORT SYSTEM PERMEASE PROTEIN GLNP"/>
    <property type="match status" value="1"/>
</dbReference>
<keyword evidence="7 9" id="KW-1133">Transmembrane helix</keyword>
<evidence type="ECO:0000256" key="6">
    <source>
        <dbReference type="ARBA" id="ARBA00022970"/>
    </source>
</evidence>
<evidence type="ECO:0000256" key="8">
    <source>
        <dbReference type="ARBA" id="ARBA00023136"/>
    </source>
</evidence>
<dbReference type="PANTHER" id="PTHR30614">
    <property type="entry name" value="MEMBRANE COMPONENT OF AMINO ACID ABC TRANSPORTER"/>
    <property type="match status" value="1"/>
</dbReference>
<dbReference type="SUPFAM" id="SSF161098">
    <property type="entry name" value="MetI-like"/>
    <property type="match status" value="1"/>
</dbReference>
<dbReference type="Gene3D" id="1.10.3720.10">
    <property type="entry name" value="MetI-like"/>
    <property type="match status" value="1"/>
</dbReference>
<proteinExistence type="inferred from homology"/>
<dbReference type="InterPro" id="IPR043429">
    <property type="entry name" value="ArtM/GltK/GlnP/TcyL/YhdX-like"/>
</dbReference>
<dbReference type="GO" id="GO:0043190">
    <property type="term" value="C:ATP-binding cassette (ABC) transporter complex"/>
    <property type="evidence" value="ECO:0007669"/>
    <property type="project" value="InterPro"/>
</dbReference>
<protein>
    <submittedName>
        <fullName evidence="11">Nickel transporter</fullName>
    </submittedName>
</protein>
<reference evidence="11" key="1">
    <citation type="submission" date="2016-09" db="EMBL/GenBank/DDBJ databases">
        <title>Draft genome of thermotolerant cyanobacterium Desertifilum sp. strain IPPAS B-1220.</title>
        <authorList>
            <person name="Sinetova M.A."/>
            <person name="Bolakhan K."/>
            <person name="Zayadan B.K."/>
            <person name="Mironov K.S."/>
            <person name="Ustinova V."/>
            <person name="Kupriyanova E.V."/>
            <person name="Sidorov R.A."/>
            <person name="Skrypnik A.N."/>
            <person name="Gogoleva N.E."/>
            <person name="Gogolev Y.V."/>
            <person name="Los D.A."/>
        </authorList>
    </citation>
    <scope>NUCLEOTIDE SEQUENCE [LARGE SCALE GENOMIC DNA]</scope>
    <source>
        <strain evidence="11">IPPAS B-1220</strain>
    </source>
</reference>
<evidence type="ECO:0000256" key="1">
    <source>
        <dbReference type="ARBA" id="ARBA00004651"/>
    </source>
</evidence>
<comment type="subcellular location">
    <subcellularLocation>
        <location evidence="1 9">Cell membrane</location>
        <topology evidence="1 9">Multi-pass membrane protein</topology>
    </subcellularLocation>
</comment>
<dbReference type="InterPro" id="IPR000515">
    <property type="entry name" value="MetI-like"/>
</dbReference>
<feature type="domain" description="ABC transmembrane type-1" evidence="10">
    <location>
        <begin position="19"/>
        <end position="213"/>
    </location>
</feature>
<feature type="transmembrane region" description="Helical" evidence="9">
    <location>
        <begin position="61"/>
        <end position="82"/>
    </location>
</feature>
<organism evidence="11">
    <name type="scientific">Desertifilum tharense IPPAS B-1220</name>
    <dbReference type="NCBI Taxonomy" id="1781255"/>
    <lineage>
        <taxon>Bacteria</taxon>
        <taxon>Bacillati</taxon>
        <taxon>Cyanobacteriota</taxon>
        <taxon>Cyanophyceae</taxon>
        <taxon>Desertifilales</taxon>
        <taxon>Desertifilaceae</taxon>
        <taxon>Desertifilum</taxon>
    </lineage>
</organism>
<keyword evidence="4" id="KW-1003">Cell membrane</keyword>
<dbReference type="GO" id="GO:0022857">
    <property type="term" value="F:transmembrane transporter activity"/>
    <property type="evidence" value="ECO:0007669"/>
    <property type="project" value="InterPro"/>
</dbReference>
<gene>
    <name evidence="11" type="ORF">BH720_05770</name>
</gene>
<keyword evidence="6" id="KW-0029">Amino-acid transport</keyword>
<keyword evidence="5 9" id="KW-0812">Transmembrane</keyword>
<evidence type="ECO:0000313" key="11">
    <source>
        <dbReference type="EMBL" id="OEJ76065.1"/>
    </source>
</evidence>
<comment type="caution">
    <text evidence="11">The sequence shown here is derived from an EMBL/GenBank/DDBJ whole genome shotgun (WGS) entry which is preliminary data.</text>
</comment>
<dbReference type="InterPro" id="IPR035906">
    <property type="entry name" value="MetI-like_sf"/>
</dbReference>
<dbReference type="GO" id="GO:0006865">
    <property type="term" value="P:amino acid transport"/>
    <property type="evidence" value="ECO:0007669"/>
    <property type="project" value="UniProtKB-KW"/>
</dbReference>
<sequence>MWEPLQVIRDALPNLLLGAIVTLQLTAFSTVLGMIGGSLVAIGRLYGPVPLKLLMRVYVDFFRGTPLLVQIFMIYFGLPSLLRELGLQFTFDRFPAAVLALTLNSAAYISEIVRGGIQSIEKGQSEASQSLGLGPVQTMRYVIFPQALQRMLPPLGNEFITLLKDTSLVAIIGYEELFRRGQLIVASNYRAFEIYAAVALVYLCLTLLSSQVFSFLEKWMSPTYRAQRKARLQVSE</sequence>
<evidence type="ECO:0000256" key="2">
    <source>
        <dbReference type="ARBA" id="ARBA00010072"/>
    </source>
</evidence>
<dbReference type="Pfam" id="PF00528">
    <property type="entry name" value="BPD_transp_1"/>
    <property type="match status" value="1"/>
</dbReference>
<keyword evidence="3 9" id="KW-0813">Transport</keyword>
<keyword evidence="8 9" id="KW-0472">Membrane</keyword>
<name>A0A1E5QN07_9CYAN</name>
<evidence type="ECO:0000256" key="7">
    <source>
        <dbReference type="ARBA" id="ARBA00022989"/>
    </source>
</evidence>
<dbReference type="STRING" id="1781255.BH720_05770"/>
<dbReference type="AlphaFoldDB" id="A0A1E5QN07"/>
<dbReference type="CDD" id="cd06261">
    <property type="entry name" value="TM_PBP2"/>
    <property type="match status" value="1"/>
</dbReference>
<feature type="transmembrane region" description="Helical" evidence="9">
    <location>
        <begin position="194"/>
        <end position="216"/>
    </location>
</feature>